<keyword evidence="1" id="KW-1133">Transmembrane helix</keyword>
<dbReference type="PROSITE" id="PS50885">
    <property type="entry name" value="HAMP"/>
    <property type="match status" value="1"/>
</dbReference>
<name>A0A7L5BU77_9RHOB</name>
<keyword evidence="1" id="KW-0472">Membrane</keyword>
<accession>A0A7L5BU77</accession>
<dbReference type="Pfam" id="PF00211">
    <property type="entry name" value="Guanylate_cyc"/>
    <property type="match status" value="1"/>
</dbReference>
<dbReference type="Proteomes" id="UP000503336">
    <property type="component" value="Chromosome"/>
</dbReference>
<dbReference type="InterPro" id="IPR029787">
    <property type="entry name" value="Nucleotide_cyclase"/>
</dbReference>
<evidence type="ECO:0000313" key="4">
    <source>
        <dbReference type="EMBL" id="QIE54198.1"/>
    </source>
</evidence>
<dbReference type="AlphaFoldDB" id="A0A7L5BU77"/>
<keyword evidence="5" id="KW-1185">Reference proteome</keyword>
<dbReference type="InterPro" id="IPR001054">
    <property type="entry name" value="A/G_cyclase"/>
</dbReference>
<dbReference type="InterPro" id="IPR050697">
    <property type="entry name" value="Adenylyl/Guanylyl_Cyclase_3/4"/>
</dbReference>
<dbReference type="Gene3D" id="6.10.340.10">
    <property type="match status" value="1"/>
</dbReference>
<dbReference type="GO" id="GO:0009190">
    <property type="term" value="P:cyclic nucleotide biosynthetic process"/>
    <property type="evidence" value="ECO:0007669"/>
    <property type="project" value="InterPro"/>
</dbReference>
<organism evidence="4 5">
    <name type="scientific">Pikeienuella piscinae</name>
    <dbReference type="NCBI Taxonomy" id="2748098"/>
    <lineage>
        <taxon>Bacteria</taxon>
        <taxon>Pseudomonadati</taxon>
        <taxon>Pseudomonadota</taxon>
        <taxon>Alphaproteobacteria</taxon>
        <taxon>Rhodobacterales</taxon>
        <taxon>Paracoccaceae</taxon>
        <taxon>Pikeienuella</taxon>
    </lineage>
</organism>
<sequence length="612" mass="66515">MPPSRNEKTAMTEAGISIATSIVALFMILSVTVGLTTLFAAGGVSQHMIEAETHEKAVVINRTISQRAIAQLRPVEAQVELLAELFGELDVITLSNTEISYLLYASLAAAPQISSVALVDADLSLVRVFRNRPDERFRVSNWSDDHEFAAVAKATMTTGAASWGEPFFAESSETTLLSRLIPLRDTSGAEFIVIATVDLTSLSAFLAELAEETEGEPFILYGEDAVLAHPGMAAGVSGLSDKTPLPPIDGFSDEKLRRLWRSAQNAEPIAADEVFARTLKLEDEEFYLVYDPVSAFGATPWYIGVVFDLEGFTPQLLKTPVIVIGGIALLVAAALASLAIGRAISWPIRSLSAAARQISRWEVDEDSPLRQSRFREINEASSAFAAALRALRSLQLYLPKTLPQRLVTADDPRTIKSESRQITVLFTDIQGFTPFSEEMPPAEVAAFLNAHFALISSCIWAEDGVVDKFIGDSVMAFWGGLQTDDRHAAHACRAAIRIRKAIEADNAERRRRGEPAVRLRIGIHSGEAVVGNIGAPGRANFTVIGDTVNISQRLEALARQFASATEDVVILISGDTARKIGDDLMAKPCGRQVLRGRRRLEEVYLLGARPET</sequence>
<proteinExistence type="predicted"/>
<evidence type="ECO:0000259" key="3">
    <source>
        <dbReference type="PROSITE" id="PS50885"/>
    </source>
</evidence>
<evidence type="ECO:0000256" key="1">
    <source>
        <dbReference type="SAM" id="Phobius"/>
    </source>
</evidence>
<dbReference type="CDD" id="cd07302">
    <property type="entry name" value="CHD"/>
    <property type="match status" value="1"/>
</dbReference>
<feature type="transmembrane region" description="Helical" evidence="1">
    <location>
        <begin position="319"/>
        <end position="340"/>
    </location>
</feature>
<dbReference type="RefSeq" id="WP_165094071.1">
    <property type="nucleotide sequence ID" value="NZ_CP049056.1"/>
</dbReference>
<reference evidence="4 5" key="1">
    <citation type="submission" date="2020-02" db="EMBL/GenBank/DDBJ databases">
        <title>complete genome sequence of Rhodobacteraceae bacterium.</title>
        <authorList>
            <person name="Park J."/>
            <person name="Kim Y.-S."/>
            <person name="Kim K.-H."/>
        </authorList>
    </citation>
    <scope>NUCLEOTIDE SEQUENCE [LARGE SCALE GENOMIC DNA]</scope>
    <source>
        <strain evidence="4 5">RR4-56</strain>
    </source>
</reference>
<feature type="domain" description="Guanylate cyclase" evidence="2">
    <location>
        <begin position="423"/>
        <end position="555"/>
    </location>
</feature>
<dbReference type="Gene3D" id="3.30.70.1230">
    <property type="entry name" value="Nucleotide cyclase"/>
    <property type="match status" value="1"/>
</dbReference>
<feature type="domain" description="HAMP" evidence="3">
    <location>
        <begin position="342"/>
        <end position="396"/>
    </location>
</feature>
<dbReference type="CDD" id="cd18773">
    <property type="entry name" value="PDC1_HK_sensor"/>
    <property type="match status" value="1"/>
</dbReference>
<keyword evidence="1" id="KW-0812">Transmembrane</keyword>
<dbReference type="GO" id="GO:0035556">
    <property type="term" value="P:intracellular signal transduction"/>
    <property type="evidence" value="ECO:0007669"/>
    <property type="project" value="InterPro"/>
</dbReference>
<evidence type="ECO:0000259" key="2">
    <source>
        <dbReference type="PROSITE" id="PS50125"/>
    </source>
</evidence>
<dbReference type="PANTHER" id="PTHR43081:SF1">
    <property type="entry name" value="ADENYLATE CYCLASE, TERMINAL-DIFFERENTIATION SPECIFIC"/>
    <property type="match status" value="1"/>
</dbReference>
<dbReference type="GO" id="GO:0016020">
    <property type="term" value="C:membrane"/>
    <property type="evidence" value="ECO:0007669"/>
    <property type="project" value="InterPro"/>
</dbReference>
<dbReference type="PANTHER" id="PTHR43081">
    <property type="entry name" value="ADENYLATE CYCLASE, TERMINAL-DIFFERENTIATION SPECIFIC-RELATED"/>
    <property type="match status" value="1"/>
</dbReference>
<evidence type="ECO:0000313" key="5">
    <source>
        <dbReference type="Proteomes" id="UP000503336"/>
    </source>
</evidence>
<dbReference type="SUPFAM" id="SSF55073">
    <property type="entry name" value="Nucleotide cyclase"/>
    <property type="match status" value="1"/>
</dbReference>
<dbReference type="PROSITE" id="PS50125">
    <property type="entry name" value="GUANYLATE_CYCLASE_2"/>
    <property type="match status" value="1"/>
</dbReference>
<evidence type="ECO:0008006" key="6">
    <source>
        <dbReference type="Google" id="ProtNLM"/>
    </source>
</evidence>
<dbReference type="GO" id="GO:0004016">
    <property type="term" value="F:adenylate cyclase activity"/>
    <property type="evidence" value="ECO:0007669"/>
    <property type="project" value="UniProtKB-ARBA"/>
</dbReference>
<dbReference type="InterPro" id="IPR003660">
    <property type="entry name" value="HAMP_dom"/>
</dbReference>
<dbReference type="SMART" id="SM00044">
    <property type="entry name" value="CYCc"/>
    <property type="match status" value="1"/>
</dbReference>
<dbReference type="EMBL" id="CP049056">
    <property type="protein sequence ID" value="QIE54198.1"/>
    <property type="molecule type" value="Genomic_DNA"/>
</dbReference>
<protein>
    <recommendedName>
        <fullName evidence="6">Adenylate cyclase</fullName>
    </recommendedName>
</protein>
<feature type="transmembrane region" description="Helical" evidence="1">
    <location>
        <begin position="16"/>
        <end position="41"/>
    </location>
</feature>
<gene>
    <name evidence="4" type="ORF">G5B40_01310</name>
</gene>
<dbReference type="Gene3D" id="3.30.450.20">
    <property type="entry name" value="PAS domain"/>
    <property type="match status" value="2"/>
</dbReference>
<dbReference type="KEGG" id="hdh:G5B40_01310"/>